<dbReference type="PANTHER" id="PTHR37422">
    <property type="entry name" value="TEICHURONIC ACID BIOSYNTHESIS PROTEIN TUAE"/>
    <property type="match status" value="1"/>
</dbReference>
<dbReference type="Gene3D" id="1.25.40.10">
    <property type="entry name" value="Tetratricopeptide repeat domain"/>
    <property type="match status" value="1"/>
</dbReference>
<keyword evidence="8" id="KW-1185">Reference proteome</keyword>
<accession>A0ABU5TFJ9</accession>
<organism evidence="7 8">
    <name type="scientific">Pseudanabaena galeata UHCC 0370</name>
    <dbReference type="NCBI Taxonomy" id="3110310"/>
    <lineage>
        <taxon>Bacteria</taxon>
        <taxon>Bacillati</taxon>
        <taxon>Cyanobacteriota</taxon>
        <taxon>Cyanophyceae</taxon>
        <taxon>Pseudanabaenales</taxon>
        <taxon>Pseudanabaenaceae</taxon>
        <taxon>Pseudanabaena</taxon>
    </lineage>
</organism>
<dbReference type="Proteomes" id="UP001301388">
    <property type="component" value="Unassembled WGS sequence"/>
</dbReference>
<name>A0ABU5TFJ9_9CYAN</name>
<dbReference type="GO" id="GO:0016874">
    <property type="term" value="F:ligase activity"/>
    <property type="evidence" value="ECO:0007669"/>
    <property type="project" value="UniProtKB-KW"/>
</dbReference>
<dbReference type="Pfam" id="PF04932">
    <property type="entry name" value="Wzy_C"/>
    <property type="match status" value="1"/>
</dbReference>
<evidence type="ECO:0000256" key="4">
    <source>
        <dbReference type="ARBA" id="ARBA00023136"/>
    </source>
</evidence>
<dbReference type="PANTHER" id="PTHR37422:SF23">
    <property type="entry name" value="TEICHURONIC ACID BIOSYNTHESIS PROTEIN TUAE"/>
    <property type="match status" value="1"/>
</dbReference>
<evidence type="ECO:0000313" key="7">
    <source>
        <dbReference type="EMBL" id="MEA5476907.1"/>
    </source>
</evidence>
<feature type="transmembrane region" description="Helical" evidence="5">
    <location>
        <begin position="218"/>
        <end position="234"/>
    </location>
</feature>
<keyword evidence="7" id="KW-0436">Ligase</keyword>
<keyword evidence="3 5" id="KW-1133">Transmembrane helix</keyword>
<comment type="subcellular location">
    <subcellularLocation>
        <location evidence="1">Membrane</location>
        <topology evidence="1">Multi-pass membrane protein</topology>
    </subcellularLocation>
</comment>
<evidence type="ECO:0000256" key="3">
    <source>
        <dbReference type="ARBA" id="ARBA00022989"/>
    </source>
</evidence>
<feature type="transmembrane region" description="Helical" evidence="5">
    <location>
        <begin position="36"/>
        <end position="53"/>
    </location>
</feature>
<dbReference type="InterPro" id="IPR007016">
    <property type="entry name" value="O-antigen_ligase-rel_domated"/>
</dbReference>
<feature type="domain" description="O-antigen ligase-related" evidence="6">
    <location>
        <begin position="225"/>
        <end position="375"/>
    </location>
</feature>
<reference evidence="7 8" key="1">
    <citation type="submission" date="2023-12" db="EMBL/GenBank/DDBJ databases">
        <title>Baltic Sea Cyanobacteria.</title>
        <authorList>
            <person name="Delbaje E."/>
            <person name="Fewer D.P."/>
            <person name="Shishido T.K."/>
        </authorList>
    </citation>
    <scope>NUCLEOTIDE SEQUENCE [LARGE SCALE GENOMIC DNA]</scope>
    <source>
        <strain evidence="7 8">UHCC 0370</strain>
    </source>
</reference>
<keyword evidence="2 5" id="KW-0812">Transmembrane</keyword>
<dbReference type="InterPro" id="IPR051533">
    <property type="entry name" value="WaaL-like"/>
</dbReference>
<sequence length="845" mass="93401">MSTGRLIVQLGFAAYILFTLLPDSSTQMVTFPWVLLWQVGLLCFAIAGLLNLWRRENPFYLLGSGFDWAIGSGLVTLCLSTMFSRFPNQGMWYSLTAFGYFTALYVTNNFLHVASSPAISPPPMVREKLFKIIRFQGLLGFAVIIVSLFLWITQSWLPQLANFAKLNQWGLNLSYDFSDLQSRNWAPMGHQNYVAGFLILVLPIFASLAIAQRGMWRSLWLTAIGLGLIDLYTTSSRGGFLGLGAIVLYGIIVALLRSRGNRWLVAFGGGGAIALVAFLISTNNRLRSLISGLISSFANPTQGSGELLFRAIAADVGWRIGLEHWLFGAGAGSAVMLYQQYRPQWAGREAELLFQLHSTPVHLWAELGIGAVITFVFLLVAIISLFIKLHKSRSWQANPQDQAIAYGLFGSLIGYGMLAITDYQLDVPAISGSLVIVLASLAYLGQVHTGELISLGHQKQPRLWLAVTATVYLLAAIAWLVPVNIAWQASSIGFIYLSTARVDLATAKPEFLPEAIAAVDKFQDRLKFAHQLAPWEPYYSYQLGWNLADLAGDYPNLPQASAWQKEGLAWIKTAIASNPYNEAGYNAAAWLSLRETETSAAQAAETYFRRGLELVPNKRSLSFGLGISLLRQGKQAEAIAAMTTEVINDPIFITSPIWKDALYQSIYLQVLANLETSYRGNPQKTLNFAALQWWNGNPNAVNELQQTGNPTAVLLAKAIANDTNALQSVKQNPQTPLEMIISAWLNPNLRDKLLERAYVFATSSLPDERSAAIVKAMSDRMAQSPDFDGWFRLPVPANSPLVISYRRARLGFGVVSRHGDGVVPLDFFNVRERSEISLFLKDLFS</sequence>
<dbReference type="EMBL" id="JAYGIE010000013">
    <property type="protein sequence ID" value="MEA5476907.1"/>
    <property type="molecule type" value="Genomic_DNA"/>
</dbReference>
<feature type="transmembrane region" description="Helical" evidence="5">
    <location>
        <begin position="263"/>
        <end position="281"/>
    </location>
</feature>
<feature type="transmembrane region" description="Helical" evidence="5">
    <location>
        <begin position="132"/>
        <end position="152"/>
    </location>
</feature>
<evidence type="ECO:0000259" key="6">
    <source>
        <dbReference type="Pfam" id="PF04932"/>
    </source>
</evidence>
<feature type="transmembrane region" description="Helical" evidence="5">
    <location>
        <begin position="363"/>
        <end position="387"/>
    </location>
</feature>
<evidence type="ECO:0000256" key="2">
    <source>
        <dbReference type="ARBA" id="ARBA00022692"/>
    </source>
</evidence>
<evidence type="ECO:0000313" key="8">
    <source>
        <dbReference type="Proteomes" id="UP001301388"/>
    </source>
</evidence>
<evidence type="ECO:0000256" key="5">
    <source>
        <dbReference type="SAM" id="Phobius"/>
    </source>
</evidence>
<feature type="transmembrane region" description="Helical" evidence="5">
    <location>
        <begin position="193"/>
        <end position="211"/>
    </location>
</feature>
<protein>
    <submittedName>
        <fullName evidence="7">O-antigen ligase family protein</fullName>
    </submittedName>
</protein>
<feature type="transmembrane region" description="Helical" evidence="5">
    <location>
        <begin position="464"/>
        <end position="487"/>
    </location>
</feature>
<feature type="transmembrane region" description="Helical" evidence="5">
    <location>
        <begin position="240"/>
        <end position="256"/>
    </location>
</feature>
<dbReference type="RefSeq" id="WP_323260190.1">
    <property type="nucleotide sequence ID" value="NZ_JAYGIE010000013.1"/>
</dbReference>
<proteinExistence type="predicted"/>
<feature type="transmembrane region" description="Helical" evidence="5">
    <location>
        <begin position="90"/>
        <end position="111"/>
    </location>
</feature>
<dbReference type="InterPro" id="IPR011990">
    <property type="entry name" value="TPR-like_helical_dom_sf"/>
</dbReference>
<comment type="caution">
    <text evidence="7">The sequence shown here is derived from an EMBL/GenBank/DDBJ whole genome shotgun (WGS) entry which is preliminary data.</text>
</comment>
<dbReference type="SUPFAM" id="SSF48452">
    <property type="entry name" value="TPR-like"/>
    <property type="match status" value="1"/>
</dbReference>
<gene>
    <name evidence="7" type="ORF">VB774_04670</name>
</gene>
<keyword evidence="4 5" id="KW-0472">Membrane</keyword>
<feature type="transmembrane region" description="Helical" evidence="5">
    <location>
        <begin position="65"/>
        <end position="84"/>
    </location>
</feature>
<evidence type="ECO:0000256" key="1">
    <source>
        <dbReference type="ARBA" id="ARBA00004141"/>
    </source>
</evidence>
<feature type="transmembrane region" description="Helical" evidence="5">
    <location>
        <begin position="403"/>
        <end position="421"/>
    </location>
</feature>